<keyword evidence="4" id="KW-0862">Zinc</keyword>
<gene>
    <name evidence="7" type="ORF">NDN08_004175</name>
</gene>
<evidence type="ECO:0000256" key="3">
    <source>
        <dbReference type="ARBA" id="ARBA00022771"/>
    </source>
</evidence>
<dbReference type="PROSITE" id="PS50157">
    <property type="entry name" value="ZINC_FINGER_C2H2_2"/>
    <property type="match status" value="2"/>
</dbReference>
<sequence>MGIEEPVEVVVRDIRDLSDLNDLKGMEPVKLKEDKGKIYLCPQKGCDRAFRKRWNLSVHMRIHTGATPFACPGCKKQFRWRSSLKSHALSHSHDAEGQSASCDEASPQIQTRSLNKMRIEALISP</sequence>
<comment type="caution">
    <text evidence="7">The sequence shown here is derived from an EMBL/GenBank/DDBJ whole genome shotgun (WGS) entry which is preliminary data.</text>
</comment>
<keyword evidence="1" id="KW-0479">Metal-binding</keyword>
<dbReference type="Gene3D" id="3.30.160.60">
    <property type="entry name" value="Classic Zinc Finger"/>
    <property type="match status" value="2"/>
</dbReference>
<dbReference type="PANTHER" id="PTHR14003:SF19">
    <property type="entry name" value="YY2 TRANSCRIPTION FACTOR"/>
    <property type="match status" value="1"/>
</dbReference>
<evidence type="ECO:0000256" key="5">
    <source>
        <dbReference type="PROSITE-ProRule" id="PRU00042"/>
    </source>
</evidence>
<dbReference type="GO" id="GO:0000981">
    <property type="term" value="F:DNA-binding transcription factor activity, RNA polymerase II-specific"/>
    <property type="evidence" value="ECO:0007669"/>
    <property type="project" value="TreeGrafter"/>
</dbReference>
<evidence type="ECO:0000256" key="2">
    <source>
        <dbReference type="ARBA" id="ARBA00022737"/>
    </source>
</evidence>
<evidence type="ECO:0000313" key="8">
    <source>
        <dbReference type="Proteomes" id="UP001157974"/>
    </source>
</evidence>
<dbReference type="GO" id="GO:0031519">
    <property type="term" value="C:PcG protein complex"/>
    <property type="evidence" value="ECO:0007669"/>
    <property type="project" value="TreeGrafter"/>
</dbReference>
<dbReference type="PROSITE" id="PS00028">
    <property type="entry name" value="ZINC_FINGER_C2H2_1"/>
    <property type="match status" value="2"/>
</dbReference>
<dbReference type="GO" id="GO:0000785">
    <property type="term" value="C:chromatin"/>
    <property type="evidence" value="ECO:0007669"/>
    <property type="project" value="TreeGrafter"/>
</dbReference>
<dbReference type="SMART" id="SM00355">
    <property type="entry name" value="ZnF_C2H2"/>
    <property type="match status" value="2"/>
</dbReference>
<dbReference type="InterPro" id="IPR013087">
    <property type="entry name" value="Znf_C2H2_type"/>
</dbReference>
<dbReference type="Pfam" id="PF00096">
    <property type="entry name" value="zf-C2H2"/>
    <property type="match status" value="2"/>
</dbReference>
<keyword evidence="3 5" id="KW-0863">Zinc-finger</keyword>
<feature type="domain" description="C2H2-type" evidence="6">
    <location>
        <begin position="39"/>
        <end position="68"/>
    </location>
</feature>
<protein>
    <recommendedName>
        <fullName evidence="6">C2H2-type domain-containing protein</fullName>
    </recommendedName>
</protein>
<feature type="domain" description="C2H2-type" evidence="6">
    <location>
        <begin position="69"/>
        <end position="96"/>
    </location>
</feature>
<reference evidence="7 8" key="1">
    <citation type="journal article" date="2023" name="Nat. Commun.">
        <title>Origin of minicircular mitochondrial genomes in red algae.</title>
        <authorList>
            <person name="Lee Y."/>
            <person name="Cho C.H."/>
            <person name="Lee Y.M."/>
            <person name="Park S.I."/>
            <person name="Yang J.H."/>
            <person name="West J.A."/>
            <person name="Bhattacharya D."/>
            <person name="Yoon H.S."/>
        </authorList>
    </citation>
    <scope>NUCLEOTIDE SEQUENCE [LARGE SCALE GENOMIC DNA]</scope>
    <source>
        <strain evidence="7 8">CCMP1338</strain>
        <tissue evidence="7">Whole cell</tissue>
    </source>
</reference>
<keyword evidence="8" id="KW-1185">Reference proteome</keyword>
<evidence type="ECO:0000313" key="7">
    <source>
        <dbReference type="EMBL" id="KAJ8901974.1"/>
    </source>
</evidence>
<dbReference type="InterPro" id="IPR036236">
    <property type="entry name" value="Znf_C2H2_sf"/>
</dbReference>
<dbReference type="PANTHER" id="PTHR14003">
    <property type="entry name" value="TRANSCRIPTIONAL REPRESSOR PROTEIN YY"/>
    <property type="match status" value="1"/>
</dbReference>
<dbReference type="FunFam" id="3.30.160.60:FF:000072">
    <property type="entry name" value="zinc finger protein 143 isoform X1"/>
    <property type="match status" value="1"/>
</dbReference>
<organism evidence="7 8">
    <name type="scientific">Rhodosorus marinus</name>
    <dbReference type="NCBI Taxonomy" id="101924"/>
    <lineage>
        <taxon>Eukaryota</taxon>
        <taxon>Rhodophyta</taxon>
        <taxon>Stylonematophyceae</taxon>
        <taxon>Stylonematales</taxon>
        <taxon>Stylonemataceae</taxon>
        <taxon>Rhodosorus</taxon>
    </lineage>
</organism>
<dbReference type="Proteomes" id="UP001157974">
    <property type="component" value="Unassembled WGS sequence"/>
</dbReference>
<evidence type="ECO:0000256" key="4">
    <source>
        <dbReference type="ARBA" id="ARBA00022833"/>
    </source>
</evidence>
<dbReference type="EMBL" id="JAMWBK010000010">
    <property type="protein sequence ID" value="KAJ8901974.1"/>
    <property type="molecule type" value="Genomic_DNA"/>
</dbReference>
<dbReference type="SUPFAM" id="SSF57667">
    <property type="entry name" value="beta-beta-alpha zinc fingers"/>
    <property type="match status" value="1"/>
</dbReference>
<keyword evidence="2" id="KW-0677">Repeat</keyword>
<name>A0AAV8UIX3_9RHOD</name>
<evidence type="ECO:0000259" key="6">
    <source>
        <dbReference type="PROSITE" id="PS50157"/>
    </source>
</evidence>
<proteinExistence type="predicted"/>
<dbReference type="GO" id="GO:0000978">
    <property type="term" value="F:RNA polymerase II cis-regulatory region sequence-specific DNA binding"/>
    <property type="evidence" value="ECO:0007669"/>
    <property type="project" value="TreeGrafter"/>
</dbReference>
<dbReference type="FunFam" id="3.30.160.60:FF:000624">
    <property type="entry name" value="zinc finger protein 697"/>
    <property type="match status" value="1"/>
</dbReference>
<accession>A0AAV8UIX3</accession>
<dbReference type="GO" id="GO:0008270">
    <property type="term" value="F:zinc ion binding"/>
    <property type="evidence" value="ECO:0007669"/>
    <property type="project" value="UniProtKB-KW"/>
</dbReference>
<evidence type="ECO:0000256" key="1">
    <source>
        <dbReference type="ARBA" id="ARBA00022723"/>
    </source>
</evidence>
<dbReference type="GO" id="GO:0005667">
    <property type="term" value="C:transcription regulator complex"/>
    <property type="evidence" value="ECO:0007669"/>
    <property type="project" value="TreeGrafter"/>
</dbReference>
<dbReference type="AlphaFoldDB" id="A0AAV8UIX3"/>